<gene>
    <name evidence="3" type="ORF">BDBG_07473</name>
</gene>
<dbReference type="KEGG" id="bgh:BDBG_07473"/>
<dbReference type="PANTHER" id="PTHR39601:SF2">
    <property type="entry name" value="CHORIOGENIN HMINOR"/>
    <property type="match status" value="1"/>
</dbReference>
<evidence type="ECO:0000313" key="4">
    <source>
        <dbReference type="Proteomes" id="UP000002038"/>
    </source>
</evidence>
<dbReference type="Pfam" id="PF26013">
    <property type="entry name" value="DUF8004"/>
    <property type="match status" value="1"/>
</dbReference>
<feature type="domain" description="DUF8004" evidence="2">
    <location>
        <begin position="395"/>
        <end position="487"/>
    </location>
</feature>
<dbReference type="PANTHER" id="PTHR39601">
    <property type="entry name" value="CHORIOGENIN HMINOR"/>
    <property type="match status" value="1"/>
</dbReference>
<dbReference type="AlphaFoldDB" id="A0A179UYG7"/>
<name>A0A179UYG7_BLAGS</name>
<dbReference type="EMBL" id="GG657466">
    <property type="protein sequence ID" value="OAT12081.1"/>
    <property type="molecule type" value="Genomic_DNA"/>
</dbReference>
<dbReference type="Proteomes" id="UP000002038">
    <property type="component" value="Unassembled WGS sequence"/>
</dbReference>
<protein>
    <recommendedName>
        <fullName evidence="2">DUF8004 domain-containing protein</fullName>
    </recommendedName>
</protein>
<organism evidence="3 4">
    <name type="scientific">Blastomyces gilchristii (strain SLH14081)</name>
    <name type="common">Blastomyces dermatitidis</name>
    <dbReference type="NCBI Taxonomy" id="559298"/>
    <lineage>
        <taxon>Eukaryota</taxon>
        <taxon>Fungi</taxon>
        <taxon>Dikarya</taxon>
        <taxon>Ascomycota</taxon>
        <taxon>Pezizomycotina</taxon>
        <taxon>Eurotiomycetes</taxon>
        <taxon>Eurotiomycetidae</taxon>
        <taxon>Onygenales</taxon>
        <taxon>Ajellomycetaceae</taxon>
        <taxon>Blastomyces</taxon>
    </lineage>
</organism>
<evidence type="ECO:0000256" key="1">
    <source>
        <dbReference type="SAM" id="MobiDB-lite"/>
    </source>
</evidence>
<keyword evidence="4" id="KW-1185">Reference proteome</keyword>
<evidence type="ECO:0000313" key="3">
    <source>
        <dbReference type="EMBL" id="OAT12081.1"/>
    </source>
</evidence>
<dbReference type="RefSeq" id="XP_002622071.1">
    <property type="nucleotide sequence ID" value="XM_002622025.2"/>
</dbReference>
<dbReference type="STRING" id="559298.A0A179UYG7"/>
<dbReference type="InterPro" id="IPR058317">
    <property type="entry name" value="DUF8004"/>
</dbReference>
<proteinExistence type="predicted"/>
<feature type="compositionally biased region" description="Low complexity" evidence="1">
    <location>
        <begin position="48"/>
        <end position="58"/>
    </location>
</feature>
<dbReference type="VEuPathDB" id="FungiDB:BDBG_07473"/>
<dbReference type="OrthoDB" id="5300331at2759"/>
<feature type="region of interest" description="Disordered" evidence="1">
    <location>
        <begin position="268"/>
        <end position="305"/>
    </location>
</feature>
<sequence>MLSIPGKSARRLSSLFSLGSKDKQDDDGKASRHATLIKTPPPQYGTAQGQRAQLQPQQNRASSPLGLRHAASAQHISTNSLGFLPSNNRNVSAPLPTLTSAHDDNGNRAPRPPLNTVNPDLPDSTAERRQSWSGGGLSNMAGGLSRPASRSGLLTAVSTDSRSSKTRSWLPGKSRVSSVDLKRPERPMRAWIAGRGIEYNLNPLLSGEKVDELWDDHADTFVYLFPQNTNRGPSFKVDSSIFVSSPTLTFLARGSDPTPKFKRRTIPEELPQLNFPPTGSPPAHNQIGSLEDDRSSSASRASRDYSIDEPPQQLHLYVPVPLESDLSNQNCTLIDADVHMLILFRNLFAFLIGQCLIATPKRPKVFDIFMGVSDLLSKFEFANLDGSGLGETATSSFAAYCDELRIYDVRKSREKILEAIILGERMKFFPLYREGFIHGVGRLKDEDFKHPKYLLISDLSRENIEKGSSALQKELKIIHDKLDDFDFPSLFAGIANSTTLNEAKQVRFKNWKSAFLAFRKDVKSYYAKRFGSWPPKPGSEKNQSDKSGLSRLVLMELYQDFSDLYDMLVDRTSLTTRTADMTMMNESDSIGSQDITTRALRQVMSEYDRSTPPVQPPVPFDLPILPSIMSIRKKMDPGRASKERAKRLAPGEASEILFGSYNHASIKPTDFLANFMHFEREQAKDKERTCDDLSDYRCGQWLFMYSVLQSLPRVVIDAPDVRFSQGVEYFLSIAPWGGMPWCRDDLKSGRTWFGVADGSAVVSLPNDSVANAPDSAYRRSHCWEVAMKWANQQQMLSPVMLDGDGAEKQLQSQYPPSSTGGSVPPPPPLSVTGSSSDRQPTPLLTPGSQTPPLVSIPIPREHSPGLHPGLKGGNRASLYMGLEALPLPPSVVPFETPSRPKSHNPTMSFDDILKSIPNKNSHKSKK</sequence>
<feature type="compositionally biased region" description="Basic and acidic residues" evidence="1">
    <location>
        <begin position="291"/>
        <end position="305"/>
    </location>
</feature>
<feature type="compositionally biased region" description="Basic and acidic residues" evidence="1">
    <location>
        <begin position="20"/>
        <end position="30"/>
    </location>
</feature>
<dbReference type="GeneID" id="8502356"/>
<feature type="region of interest" description="Disordered" evidence="1">
    <location>
        <begin position="891"/>
        <end position="926"/>
    </location>
</feature>
<feature type="compositionally biased region" description="Polar residues" evidence="1">
    <location>
        <begin position="74"/>
        <end position="91"/>
    </location>
</feature>
<accession>A0A179UYG7</accession>
<reference evidence="4" key="1">
    <citation type="journal article" date="2015" name="PLoS Genet.">
        <title>The dynamic genome and transcriptome of the human fungal pathogen Blastomyces and close relative Emmonsia.</title>
        <authorList>
            <person name="Munoz J.F."/>
            <person name="Gauthier G.M."/>
            <person name="Desjardins C.A."/>
            <person name="Gallo J.E."/>
            <person name="Holder J."/>
            <person name="Sullivan T.D."/>
            <person name="Marty A.J."/>
            <person name="Carmen J.C."/>
            <person name="Chen Z."/>
            <person name="Ding L."/>
            <person name="Gujja S."/>
            <person name="Magrini V."/>
            <person name="Misas E."/>
            <person name="Mitreva M."/>
            <person name="Priest M."/>
            <person name="Saif S."/>
            <person name="Whiston E.A."/>
            <person name="Young S."/>
            <person name="Zeng Q."/>
            <person name="Goldman W.E."/>
            <person name="Mardis E.R."/>
            <person name="Taylor J.W."/>
            <person name="McEwen J.G."/>
            <person name="Clay O.K."/>
            <person name="Klein B.S."/>
            <person name="Cuomo C.A."/>
        </authorList>
    </citation>
    <scope>NUCLEOTIDE SEQUENCE [LARGE SCALE GENOMIC DNA]</scope>
    <source>
        <strain evidence="4">SLH14081</strain>
    </source>
</reference>
<feature type="region of interest" description="Disordered" evidence="1">
    <location>
        <begin position="809"/>
        <end position="872"/>
    </location>
</feature>
<evidence type="ECO:0000259" key="2">
    <source>
        <dbReference type="Pfam" id="PF26013"/>
    </source>
</evidence>
<feature type="region of interest" description="Disordered" evidence="1">
    <location>
        <begin position="15"/>
        <end position="182"/>
    </location>
</feature>